<organism evidence="2 3">
    <name type="scientific">Urochloa decumbens</name>
    <dbReference type="NCBI Taxonomy" id="240449"/>
    <lineage>
        <taxon>Eukaryota</taxon>
        <taxon>Viridiplantae</taxon>
        <taxon>Streptophyta</taxon>
        <taxon>Embryophyta</taxon>
        <taxon>Tracheophyta</taxon>
        <taxon>Spermatophyta</taxon>
        <taxon>Magnoliopsida</taxon>
        <taxon>Liliopsida</taxon>
        <taxon>Poales</taxon>
        <taxon>Poaceae</taxon>
        <taxon>PACMAD clade</taxon>
        <taxon>Panicoideae</taxon>
        <taxon>Panicodae</taxon>
        <taxon>Paniceae</taxon>
        <taxon>Melinidinae</taxon>
        <taxon>Urochloa</taxon>
    </lineage>
</organism>
<dbReference type="EMBL" id="OZ075118">
    <property type="protein sequence ID" value="CAL5086976.1"/>
    <property type="molecule type" value="Genomic_DNA"/>
</dbReference>
<keyword evidence="3" id="KW-1185">Reference proteome</keyword>
<dbReference type="Proteomes" id="UP001497457">
    <property type="component" value="Chromosome 8b"/>
</dbReference>
<gene>
    <name evidence="2" type="ORF">URODEC1_LOCUS111916</name>
</gene>
<sequence length="149" mass="16651">MKAWRNGSVSQLAEKAPSEGSSGPFQETRRLPSCVLWLFHIFMPGRNMSVGWSKLCHNTMPLGDRKIRFPVFISTITDPVVLDVGDGDEELAAVVVLVVQRIRPLTSDMTRLELSVRTREGVEEEMAGASRLATHTTVSRGMLLYHMPR</sequence>
<proteinExistence type="predicted"/>
<accession>A0ABC9G477</accession>
<protein>
    <submittedName>
        <fullName evidence="2">Uncharacterized protein</fullName>
    </submittedName>
</protein>
<evidence type="ECO:0000256" key="1">
    <source>
        <dbReference type="SAM" id="MobiDB-lite"/>
    </source>
</evidence>
<evidence type="ECO:0000313" key="2">
    <source>
        <dbReference type="EMBL" id="CAL5086976.1"/>
    </source>
</evidence>
<reference evidence="2" key="1">
    <citation type="submission" date="2024-10" db="EMBL/GenBank/DDBJ databases">
        <authorList>
            <person name="Ryan C."/>
        </authorList>
    </citation>
    <scope>NUCLEOTIDE SEQUENCE [LARGE SCALE GENOMIC DNA]</scope>
</reference>
<evidence type="ECO:0000313" key="3">
    <source>
        <dbReference type="Proteomes" id="UP001497457"/>
    </source>
</evidence>
<name>A0ABC9G477_9POAL</name>
<feature type="region of interest" description="Disordered" evidence="1">
    <location>
        <begin position="1"/>
        <end position="26"/>
    </location>
</feature>
<dbReference type="AlphaFoldDB" id="A0ABC9G477"/>